<name>A0ABP7MGB3_9ACTN</name>
<feature type="region of interest" description="Disordered" evidence="1">
    <location>
        <begin position="87"/>
        <end position="113"/>
    </location>
</feature>
<sequence length="275" mass="28387">MRAYSPDRDRRHVPAVAFRLAALAAERLTVAGPCGCAVGGVPGPCVTLPAQACDKGGEDMGNTRVAAVAGAMAAALLAAGCGPGGAGTGSAPAPVSGTPAASAPAAPASTTGPFGRRAVYDEIMAVVTAAELPGSDTPGIGGPTPSRTAPAPTPGTEKERVAERAMACSAVWATYARPADGTGDRFDEAITDLRWRGWSAGEPREEKIGDRGDTMRSVALRKRGWTLNATHQVMREMVMGDNLLFIATEDACMKRFTARELELLEEGPDREGEQP</sequence>
<organism evidence="2 3">
    <name type="scientific">Streptomyces gulbargensis</name>
    <dbReference type="NCBI Taxonomy" id="364901"/>
    <lineage>
        <taxon>Bacteria</taxon>
        <taxon>Bacillati</taxon>
        <taxon>Actinomycetota</taxon>
        <taxon>Actinomycetes</taxon>
        <taxon>Kitasatosporales</taxon>
        <taxon>Streptomycetaceae</taxon>
        <taxon>Streptomyces</taxon>
    </lineage>
</organism>
<feature type="region of interest" description="Disordered" evidence="1">
    <location>
        <begin position="132"/>
        <end position="158"/>
    </location>
</feature>
<feature type="compositionally biased region" description="Low complexity" evidence="1">
    <location>
        <begin position="89"/>
        <end position="113"/>
    </location>
</feature>
<keyword evidence="3" id="KW-1185">Reference proteome</keyword>
<reference evidence="3" key="1">
    <citation type="journal article" date="2019" name="Int. J. Syst. Evol. Microbiol.">
        <title>The Global Catalogue of Microorganisms (GCM) 10K type strain sequencing project: providing services to taxonomists for standard genome sequencing and annotation.</title>
        <authorList>
            <consortium name="The Broad Institute Genomics Platform"/>
            <consortium name="The Broad Institute Genome Sequencing Center for Infectious Disease"/>
            <person name="Wu L."/>
            <person name="Ma J."/>
        </authorList>
    </citation>
    <scope>NUCLEOTIDE SEQUENCE [LARGE SCALE GENOMIC DNA]</scope>
    <source>
        <strain evidence="3">JCM 16956</strain>
    </source>
</reference>
<evidence type="ECO:0000256" key="1">
    <source>
        <dbReference type="SAM" id="MobiDB-lite"/>
    </source>
</evidence>
<dbReference type="EMBL" id="BAABAJ010000009">
    <property type="protein sequence ID" value="GAA3922488.1"/>
    <property type="molecule type" value="Genomic_DNA"/>
</dbReference>
<comment type="caution">
    <text evidence="2">The sequence shown here is derived from an EMBL/GenBank/DDBJ whole genome shotgun (WGS) entry which is preliminary data.</text>
</comment>
<accession>A0ABP7MGB3</accession>
<dbReference type="Proteomes" id="UP001501000">
    <property type="component" value="Unassembled WGS sequence"/>
</dbReference>
<evidence type="ECO:0000313" key="3">
    <source>
        <dbReference type="Proteomes" id="UP001501000"/>
    </source>
</evidence>
<proteinExistence type="predicted"/>
<evidence type="ECO:0008006" key="4">
    <source>
        <dbReference type="Google" id="ProtNLM"/>
    </source>
</evidence>
<protein>
    <recommendedName>
        <fullName evidence="4">Lipoprotein</fullName>
    </recommendedName>
</protein>
<gene>
    <name evidence="2" type="ORF">GCM10022244_35030</name>
</gene>
<evidence type="ECO:0000313" key="2">
    <source>
        <dbReference type="EMBL" id="GAA3922488.1"/>
    </source>
</evidence>